<protein>
    <submittedName>
        <fullName evidence="2">Zn-dependent hydrolase</fullName>
    </submittedName>
</protein>
<evidence type="ECO:0000313" key="2">
    <source>
        <dbReference type="EMBL" id="AKG91855.1"/>
    </source>
</evidence>
<organism evidence="2 3">
    <name type="scientific">Geoglobus ahangari</name>
    <dbReference type="NCBI Taxonomy" id="113653"/>
    <lineage>
        <taxon>Archaea</taxon>
        <taxon>Methanobacteriati</taxon>
        <taxon>Methanobacteriota</taxon>
        <taxon>Archaeoglobi</taxon>
        <taxon>Archaeoglobales</taxon>
        <taxon>Archaeoglobaceae</taxon>
        <taxon>Geoglobus</taxon>
    </lineage>
</organism>
<proteinExistence type="predicted"/>
<dbReference type="CDD" id="cd07726">
    <property type="entry name" value="ST1585-like_MBL-fold"/>
    <property type="match status" value="1"/>
</dbReference>
<dbReference type="OrthoDB" id="197151at2157"/>
<dbReference type="InterPro" id="IPR001279">
    <property type="entry name" value="Metallo-B-lactamas"/>
</dbReference>
<dbReference type="KEGG" id="gah:GAH_00813"/>
<dbReference type="Proteomes" id="UP000034723">
    <property type="component" value="Chromosome"/>
</dbReference>
<dbReference type="GO" id="GO:0016787">
    <property type="term" value="F:hydrolase activity"/>
    <property type="evidence" value="ECO:0007669"/>
    <property type="project" value="UniProtKB-KW"/>
</dbReference>
<evidence type="ECO:0000259" key="1">
    <source>
        <dbReference type="SMART" id="SM00849"/>
    </source>
</evidence>
<dbReference type="GeneID" id="24803395"/>
<accession>A0A0F7IGR5</accession>
<dbReference type="HOGENOM" id="CLU_061385_0_0_2"/>
<evidence type="ECO:0000313" key="3">
    <source>
        <dbReference type="Proteomes" id="UP000034723"/>
    </source>
</evidence>
<feature type="domain" description="Metallo-beta-lactamase" evidence="1">
    <location>
        <begin position="22"/>
        <end position="213"/>
    </location>
</feature>
<name>A0A0F7IGR5_9EURY</name>
<dbReference type="SMART" id="SM00849">
    <property type="entry name" value="Lactamase_B"/>
    <property type="match status" value="1"/>
</dbReference>
<dbReference type="PANTHER" id="PTHR42951">
    <property type="entry name" value="METALLO-BETA-LACTAMASE DOMAIN-CONTAINING"/>
    <property type="match status" value="1"/>
</dbReference>
<dbReference type="PANTHER" id="PTHR42951:SF4">
    <property type="entry name" value="ACYL-COENZYME A THIOESTERASE MBLAC2"/>
    <property type="match status" value="1"/>
</dbReference>
<dbReference type="InterPro" id="IPR050855">
    <property type="entry name" value="NDM-1-like"/>
</dbReference>
<dbReference type="InParanoid" id="A0A0F7IGR5"/>
<dbReference type="AlphaFoldDB" id="A0A0F7IGR5"/>
<dbReference type="InterPro" id="IPR037482">
    <property type="entry name" value="ST1585_MBL-fold"/>
</dbReference>
<dbReference type="EMBL" id="CP011267">
    <property type="protein sequence ID" value="AKG91855.1"/>
    <property type="molecule type" value="Genomic_DNA"/>
</dbReference>
<gene>
    <name evidence="2" type="ORF">GAH_00813</name>
</gene>
<keyword evidence="2" id="KW-0378">Hydrolase</keyword>
<dbReference type="InterPro" id="IPR036866">
    <property type="entry name" value="RibonucZ/Hydroxyglut_hydro"/>
</dbReference>
<dbReference type="STRING" id="113653.GAH_00813"/>
<keyword evidence="3" id="KW-1185">Reference proteome</keyword>
<reference evidence="2 3" key="1">
    <citation type="submission" date="2015-04" db="EMBL/GenBank/DDBJ databases">
        <title>The complete genome sequence of the hyperthermophilic, obligate iron-reducing archaeon Geoglobus ahangari strain 234T.</title>
        <authorList>
            <person name="Manzella M.P."/>
            <person name="Holmes D.E."/>
            <person name="Rocheleau J.M."/>
            <person name="Chung A."/>
            <person name="Reguera G."/>
            <person name="Kashefi K."/>
        </authorList>
    </citation>
    <scope>NUCLEOTIDE SEQUENCE [LARGE SCALE GENOMIC DNA]</scope>
    <source>
        <strain evidence="2 3">234</strain>
    </source>
</reference>
<dbReference type="Pfam" id="PF00753">
    <property type="entry name" value="Lactamase_B"/>
    <property type="match status" value="1"/>
</dbReference>
<dbReference type="RefSeq" id="WP_052747752.1">
    <property type="nucleotide sequence ID" value="NZ_CP011267.1"/>
</dbReference>
<dbReference type="SUPFAM" id="SSF56281">
    <property type="entry name" value="Metallo-hydrolase/oxidoreductase"/>
    <property type="match status" value="1"/>
</dbReference>
<dbReference type="Gene3D" id="3.60.15.10">
    <property type="entry name" value="Ribonuclease Z/Hydroxyacylglutathione hydrolase-like"/>
    <property type="match status" value="1"/>
</dbReference>
<sequence>MKINEVFDNVYCVDVMVAGEERVISSYILDFERKAVIEPGPQSSIGNVIEALEEIGVRELDYVFVTHVHLDHGGGAGGLANRYGAKVVCHERGRKHIINPEKLWKASLEFSPKSKVYGKPESVEEGRVVVGKDGDVFSLGDVEIEVMETPGHAPHHLSFFLRDFRMLFPGDSAGMCIDGVVIPTTPPPFDLELWRESVRKMMSADPQYIAYTHFGMYDADRLLESVLETLERWVDLAESAGSFDEFVSAVENGDERFRRFMELYSHSEIMREWAIHGFRGIYEAVRNK</sequence>